<dbReference type="PANTHER" id="PTHR32552">
    <property type="entry name" value="FERRICHROME IRON RECEPTOR-RELATED"/>
    <property type="match status" value="1"/>
</dbReference>
<organism evidence="17 18">
    <name type="scientific">Caulobacter segnis</name>
    <dbReference type="NCBI Taxonomy" id="88688"/>
    <lineage>
        <taxon>Bacteria</taxon>
        <taxon>Pseudomonadati</taxon>
        <taxon>Pseudomonadota</taxon>
        <taxon>Alphaproteobacteria</taxon>
        <taxon>Caulobacterales</taxon>
        <taxon>Caulobacteraceae</taxon>
        <taxon>Caulobacter</taxon>
    </lineage>
</organism>
<sequence>MASKTFPAAGGRKTALWCGAACAALLATGARAADTAPAAAPAAAAPTAEDNTAVEQLIITSQRETRSAVAMEAQQIQRVLPGASPLKAIQFLPGVIYRTADPWGNNEQNLSLFVHGFSTQQLGYTLDNVPLGDQAYGNYNGLSVSRAVSSENVSRVTLSSGAGSLGVASTSNLGGAIETFSRDPSAERGFNLRQTLGSYDTTRTFVRFDSGEMAGGFKGYVSYLRQDAKAWDFDGHQRGHQVNLKLVREGEHGDLTFYADWQMKVEPNEDATARGNQQTAAAQNFMPYTRAFIYPDLAGCTANLTGGPGTPPPSQGNNFSNCFSAAQREDILSYIKYAWRPTETLTWTNQVYYHYNFGRGIVAGPVNTAGLPGLFATYYPNLVVGSTTSAATLTNIVNLFGGTGYAVRTTEYRINRPGALSTVEWTLGDHQIKGGFWFEHNEPAQQRAWYPMTKENNNLSPYDVPRGKKVLTQYAAEFFTNDIQLHLQDQWRITPQLLLQAGFKSSLQDATGKFPINQQNLPTVAVPVHYPTGSITSNKWFLPQLGLLWDATENEQVFVNVQQNMRQFIPYGAGSGFYGFSPWSLGTQAAFDLFKQTVKPETSWTYEAGLRTRHDVNWGPITGVDGQINGYIVKFSNRLLNIAPYNFINPAPAILANVGDVTTKGVDVAGTLKFGQHFQLYNAVSYSEAKYDQDYQSGTTLVNGVSTPVTVATGGKYVPLMPKWMNKTIARFNYGAFDAQISGDYVGKRYVTYLNDLSVKSMMLVDLQAGYTFDMADKGFVKGLRVTANVTNLFDKKGVSTAGVTSNSGGYTAFPQAPRMGFVTVSADF</sequence>
<evidence type="ECO:0000313" key="18">
    <source>
        <dbReference type="Proteomes" id="UP000249393"/>
    </source>
</evidence>
<dbReference type="SUPFAM" id="SSF56935">
    <property type="entry name" value="Porins"/>
    <property type="match status" value="1"/>
</dbReference>
<keyword evidence="9 13" id="KW-0798">TonB box</keyword>
<dbReference type="Pfam" id="PF07715">
    <property type="entry name" value="Plug"/>
    <property type="match status" value="1"/>
</dbReference>
<reference evidence="17 18" key="1">
    <citation type="submission" date="2017-08" db="EMBL/GenBank/DDBJ databases">
        <title>Infants hospitalized years apart are colonized by the same room-sourced microbial strains.</title>
        <authorList>
            <person name="Brooks B."/>
            <person name="Olm M.R."/>
            <person name="Firek B.A."/>
            <person name="Baker R."/>
            <person name="Thomas B.C."/>
            <person name="Morowitz M.J."/>
            <person name="Banfield J.F."/>
        </authorList>
    </citation>
    <scope>NUCLEOTIDE SEQUENCE [LARGE SCALE GENOMIC DNA]</scope>
    <source>
        <strain evidence="17">S2_003_000_R2_4</strain>
    </source>
</reference>
<feature type="domain" description="TonB-dependent receptor plug" evidence="16">
    <location>
        <begin position="63"/>
        <end position="175"/>
    </location>
</feature>
<evidence type="ECO:0000256" key="8">
    <source>
        <dbReference type="ARBA" id="ARBA00023065"/>
    </source>
</evidence>
<dbReference type="AlphaFoldDB" id="A0A2W5V2S4"/>
<evidence type="ECO:0000256" key="13">
    <source>
        <dbReference type="RuleBase" id="RU003357"/>
    </source>
</evidence>
<protein>
    <submittedName>
        <fullName evidence="17">TonB-dependent receptor</fullName>
    </submittedName>
</protein>
<dbReference type="InterPro" id="IPR039426">
    <property type="entry name" value="TonB-dep_rcpt-like"/>
</dbReference>
<keyword evidence="2 12" id="KW-0813">Transport</keyword>
<dbReference type="Gene3D" id="2.40.170.20">
    <property type="entry name" value="TonB-dependent receptor, beta-barrel domain"/>
    <property type="match status" value="1"/>
</dbReference>
<keyword evidence="5 12" id="KW-0812">Transmembrane</keyword>
<comment type="subcellular location">
    <subcellularLocation>
        <location evidence="1 12">Cell outer membrane</location>
        <topology evidence="1 12">Multi-pass membrane protein</topology>
    </subcellularLocation>
</comment>
<evidence type="ECO:0000256" key="12">
    <source>
        <dbReference type="PROSITE-ProRule" id="PRU01360"/>
    </source>
</evidence>
<keyword evidence="17" id="KW-0675">Receptor</keyword>
<dbReference type="Gene3D" id="2.170.130.10">
    <property type="entry name" value="TonB-dependent receptor, plug domain"/>
    <property type="match status" value="1"/>
</dbReference>
<evidence type="ECO:0000313" key="17">
    <source>
        <dbReference type="EMBL" id="PZR32173.1"/>
    </source>
</evidence>
<evidence type="ECO:0000256" key="9">
    <source>
        <dbReference type="ARBA" id="ARBA00023077"/>
    </source>
</evidence>
<dbReference type="InterPro" id="IPR036942">
    <property type="entry name" value="Beta-barrel_TonB_sf"/>
</dbReference>
<keyword evidence="7" id="KW-0408">Iron</keyword>
<accession>A0A2W5V2S4</accession>
<feature type="signal peptide" evidence="14">
    <location>
        <begin position="1"/>
        <end position="32"/>
    </location>
</feature>
<evidence type="ECO:0000256" key="7">
    <source>
        <dbReference type="ARBA" id="ARBA00023004"/>
    </source>
</evidence>
<name>A0A2W5V2S4_9CAUL</name>
<dbReference type="GO" id="GO:0009279">
    <property type="term" value="C:cell outer membrane"/>
    <property type="evidence" value="ECO:0007669"/>
    <property type="project" value="UniProtKB-SubCell"/>
</dbReference>
<comment type="similarity">
    <text evidence="12 13">Belongs to the TonB-dependent receptor family.</text>
</comment>
<dbReference type="EMBL" id="QFQZ01000067">
    <property type="protein sequence ID" value="PZR32173.1"/>
    <property type="molecule type" value="Genomic_DNA"/>
</dbReference>
<feature type="chain" id="PRO_5015867236" evidence="14">
    <location>
        <begin position="33"/>
        <end position="829"/>
    </location>
</feature>
<evidence type="ECO:0000256" key="14">
    <source>
        <dbReference type="SAM" id="SignalP"/>
    </source>
</evidence>
<keyword evidence="8" id="KW-0406">Ion transport</keyword>
<evidence type="ECO:0000256" key="4">
    <source>
        <dbReference type="ARBA" id="ARBA00022496"/>
    </source>
</evidence>
<dbReference type="GO" id="GO:0015344">
    <property type="term" value="F:siderophore uptake transmembrane transporter activity"/>
    <property type="evidence" value="ECO:0007669"/>
    <property type="project" value="TreeGrafter"/>
</dbReference>
<evidence type="ECO:0000256" key="5">
    <source>
        <dbReference type="ARBA" id="ARBA00022692"/>
    </source>
</evidence>
<keyword evidence="4" id="KW-0410">Iron transport</keyword>
<evidence type="ECO:0000256" key="2">
    <source>
        <dbReference type="ARBA" id="ARBA00022448"/>
    </source>
</evidence>
<keyword evidence="10 12" id="KW-0472">Membrane</keyword>
<comment type="caution">
    <text evidence="17">The sequence shown here is derived from an EMBL/GenBank/DDBJ whole genome shotgun (WGS) entry which is preliminary data.</text>
</comment>
<keyword evidence="3 12" id="KW-1134">Transmembrane beta strand</keyword>
<dbReference type="InterPro" id="IPR012910">
    <property type="entry name" value="Plug_dom"/>
</dbReference>
<dbReference type="PANTHER" id="PTHR32552:SF89">
    <property type="entry name" value="CATECHOLATE SIDEROPHORE RECEPTOR FIU"/>
    <property type="match status" value="1"/>
</dbReference>
<feature type="domain" description="TonB-dependent receptor-like beta-barrel" evidence="15">
    <location>
        <begin position="310"/>
        <end position="793"/>
    </location>
</feature>
<dbReference type="InterPro" id="IPR000531">
    <property type="entry name" value="Beta-barrel_TonB"/>
</dbReference>
<dbReference type="Proteomes" id="UP000249393">
    <property type="component" value="Unassembled WGS sequence"/>
</dbReference>
<proteinExistence type="inferred from homology"/>
<evidence type="ECO:0000256" key="11">
    <source>
        <dbReference type="ARBA" id="ARBA00023237"/>
    </source>
</evidence>
<dbReference type="RefSeq" id="WP_304280757.1">
    <property type="nucleotide sequence ID" value="NZ_QFQZ01000067.1"/>
</dbReference>
<dbReference type="PROSITE" id="PS52016">
    <property type="entry name" value="TONB_DEPENDENT_REC_3"/>
    <property type="match status" value="1"/>
</dbReference>
<keyword evidence="6 14" id="KW-0732">Signal</keyword>
<evidence type="ECO:0000256" key="6">
    <source>
        <dbReference type="ARBA" id="ARBA00022729"/>
    </source>
</evidence>
<evidence type="ECO:0000256" key="10">
    <source>
        <dbReference type="ARBA" id="ARBA00023136"/>
    </source>
</evidence>
<gene>
    <name evidence="17" type="ORF">DI526_17490</name>
</gene>
<dbReference type="InterPro" id="IPR037066">
    <property type="entry name" value="Plug_dom_sf"/>
</dbReference>
<dbReference type="Pfam" id="PF00593">
    <property type="entry name" value="TonB_dep_Rec_b-barrel"/>
    <property type="match status" value="1"/>
</dbReference>
<evidence type="ECO:0000256" key="1">
    <source>
        <dbReference type="ARBA" id="ARBA00004571"/>
    </source>
</evidence>
<keyword evidence="11 12" id="KW-0998">Cell outer membrane</keyword>
<evidence type="ECO:0000259" key="15">
    <source>
        <dbReference type="Pfam" id="PF00593"/>
    </source>
</evidence>
<evidence type="ECO:0000259" key="16">
    <source>
        <dbReference type="Pfam" id="PF07715"/>
    </source>
</evidence>
<evidence type="ECO:0000256" key="3">
    <source>
        <dbReference type="ARBA" id="ARBA00022452"/>
    </source>
</evidence>